<organism evidence="2 3">
    <name type="scientific">Obba rivulosa</name>
    <dbReference type="NCBI Taxonomy" id="1052685"/>
    <lineage>
        <taxon>Eukaryota</taxon>
        <taxon>Fungi</taxon>
        <taxon>Dikarya</taxon>
        <taxon>Basidiomycota</taxon>
        <taxon>Agaricomycotina</taxon>
        <taxon>Agaricomycetes</taxon>
        <taxon>Polyporales</taxon>
        <taxon>Gelatoporiaceae</taxon>
        <taxon>Obba</taxon>
    </lineage>
</organism>
<protein>
    <submittedName>
        <fullName evidence="2">Uncharacterized protein</fullName>
    </submittedName>
</protein>
<name>A0A8E2AX61_9APHY</name>
<evidence type="ECO:0000313" key="3">
    <source>
        <dbReference type="Proteomes" id="UP000250043"/>
    </source>
</evidence>
<proteinExistence type="predicted"/>
<reference evidence="2 3" key="1">
    <citation type="submission" date="2016-07" db="EMBL/GenBank/DDBJ databases">
        <title>Draft genome of the white-rot fungus Obba rivulosa 3A-2.</title>
        <authorList>
            <consortium name="DOE Joint Genome Institute"/>
            <person name="Miettinen O."/>
            <person name="Riley R."/>
            <person name="Acob R."/>
            <person name="Barry K."/>
            <person name="Cullen D."/>
            <person name="De Vries R."/>
            <person name="Hainaut M."/>
            <person name="Hatakka A."/>
            <person name="Henrissat B."/>
            <person name="Hilden K."/>
            <person name="Kuo R."/>
            <person name="Labutti K."/>
            <person name="Lipzen A."/>
            <person name="Makela M.R."/>
            <person name="Sandor L."/>
            <person name="Spatafora J.W."/>
            <person name="Grigoriev I.V."/>
            <person name="Hibbett D.S."/>
        </authorList>
    </citation>
    <scope>NUCLEOTIDE SEQUENCE [LARGE SCALE GENOMIC DNA]</scope>
    <source>
        <strain evidence="2 3">3A-2</strain>
    </source>
</reference>
<dbReference type="Proteomes" id="UP000250043">
    <property type="component" value="Unassembled WGS sequence"/>
</dbReference>
<keyword evidence="1" id="KW-0472">Membrane</keyword>
<accession>A0A8E2AX61</accession>
<evidence type="ECO:0000256" key="1">
    <source>
        <dbReference type="SAM" id="Phobius"/>
    </source>
</evidence>
<evidence type="ECO:0000313" key="2">
    <source>
        <dbReference type="EMBL" id="OCH89789.1"/>
    </source>
</evidence>
<keyword evidence="1" id="KW-0812">Transmembrane</keyword>
<sequence length="338" mass="37367">MANQTTLTPPAVTHITELRSHFVRTRFYLGNSNIHRTVEWRCISGVKGWAHELVVKDGAVFTNPDPPAAGEPAYLVIVGRISNDNFFMTSDAGWRSSSFTQNFANARASCMVTAPPESLDHDLLKLDWLEAIRNLQWFQNQAAIKGFVDKIGLLTEESRDNVLVKIKHNTGIEGLEPGTPVDISSTADDTDDDDLGPEFDIANWPCWTNEAKEAIEGLKETHSVISIPIYGDNNKLVKPSQYCAVLECATVKRKSGNAEAPRSVDAFSADVYAIHVVKPAPPPLPSTPRKRKVSSMSPVSLPTKKHRLGMWCFVLLVTMLLIIMAVFILYLSSALHMP</sequence>
<feature type="transmembrane region" description="Helical" evidence="1">
    <location>
        <begin position="308"/>
        <end position="331"/>
    </location>
</feature>
<dbReference type="AlphaFoldDB" id="A0A8E2AX61"/>
<keyword evidence="3" id="KW-1185">Reference proteome</keyword>
<keyword evidence="1" id="KW-1133">Transmembrane helix</keyword>
<dbReference type="OrthoDB" id="2758200at2759"/>
<gene>
    <name evidence="2" type="ORF">OBBRIDRAFT_804465</name>
</gene>
<dbReference type="EMBL" id="KV722419">
    <property type="protein sequence ID" value="OCH89789.1"/>
    <property type="molecule type" value="Genomic_DNA"/>
</dbReference>